<dbReference type="SUPFAM" id="SSF56935">
    <property type="entry name" value="Porins"/>
    <property type="match status" value="1"/>
</dbReference>
<reference evidence="2 3" key="1">
    <citation type="submission" date="2018-10" db="EMBL/GenBank/DDBJ databases">
        <title>Genomic Encyclopedia of Archaeal and Bacterial Type Strains, Phase II (KMG-II): from individual species to whole genera.</title>
        <authorList>
            <person name="Goeker M."/>
        </authorList>
    </citation>
    <scope>NUCLEOTIDE SEQUENCE [LARGE SCALE GENOMIC DNA]</scope>
    <source>
        <strain evidence="2 3">DSM 18602</strain>
    </source>
</reference>
<organism evidence="2 3">
    <name type="scientific">Mucilaginibacter gracilis</name>
    <dbReference type="NCBI Taxonomy" id="423350"/>
    <lineage>
        <taxon>Bacteria</taxon>
        <taxon>Pseudomonadati</taxon>
        <taxon>Bacteroidota</taxon>
        <taxon>Sphingobacteriia</taxon>
        <taxon>Sphingobacteriales</taxon>
        <taxon>Sphingobacteriaceae</taxon>
        <taxon>Mucilaginibacter</taxon>
    </lineage>
</organism>
<dbReference type="EMBL" id="RBKU01000001">
    <property type="protein sequence ID" value="RKR80827.1"/>
    <property type="molecule type" value="Genomic_DNA"/>
</dbReference>
<dbReference type="OrthoDB" id="9758448at2"/>
<name>A0A495IVP5_9SPHI</name>
<dbReference type="Pfam" id="PF19572">
    <property type="entry name" value="PorV"/>
    <property type="match status" value="1"/>
</dbReference>
<sequence length="395" mass="43133">MNFTLWHFKRITTFLVTLGVYSNTFGQVVGAGATSTNGSSSNAIPTAVPFLSVSPDSRSGGMGDNGVALSPDVNANYWNPSKLAFIEDNTSMALSYSPWLRHLLPDVSLTYLSFAKKLDDRNAFGASLRYFNLGTIELFDQYQSPQGTYRPNEFSIDGSYARKFGTNFSLGLTMRYIHSSLSNGAFVEGQTINAANAVAADVSMYYKSAGQQFGKDALFAFGVNVSNIGSKIGYTDGGATYFLPTNLKIGASNTWNLDEYNQFTVALDLNKLLVPTPPIRDPSTGAIIKGKDDNRSVVSGIFGSFSDAPGGFSEELKEISFSPGVEYWYNKQFALRAGYFYENPTKGNRQYVTLGAGLKYDSFDFDFSYLMASQDQSPLANTLRFTLAYKFGGGK</sequence>
<evidence type="ECO:0000313" key="3">
    <source>
        <dbReference type="Proteomes" id="UP000268007"/>
    </source>
</evidence>
<evidence type="ECO:0000313" key="2">
    <source>
        <dbReference type="EMBL" id="RKR80827.1"/>
    </source>
</evidence>
<dbReference type="NCBIfam" id="NF033710">
    <property type="entry name" value="T9SS_OM_PorV"/>
    <property type="match status" value="1"/>
</dbReference>
<dbReference type="RefSeq" id="WP_121196657.1">
    <property type="nucleotide sequence ID" value="NZ_RBKU01000001.1"/>
</dbReference>
<accession>A0A495IVP5</accession>
<dbReference type="InterPro" id="IPR047799">
    <property type="entry name" value="T9SS_OM_PorV"/>
</dbReference>
<dbReference type="NCBIfam" id="NF033709">
    <property type="entry name" value="PorV_fam"/>
    <property type="match status" value="1"/>
</dbReference>
<dbReference type="Gene3D" id="2.40.160.60">
    <property type="entry name" value="Outer membrane protein transport protein (OMPP1/FadL/TodX)"/>
    <property type="match status" value="2"/>
</dbReference>
<dbReference type="InterPro" id="IPR045741">
    <property type="entry name" value="PorV"/>
</dbReference>
<dbReference type="AlphaFoldDB" id="A0A495IVP5"/>
<keyword evidence="3" id="KW-1185">Reference proteome</keyword>
<dbReference type="Proteomes" id="UP000268007">
    <property type="component" value="Unassembled WGS sequence"/>
</dbReference>
<protein>
    <recommendedName>
        <fullName evidence="1">Type IX secretion system protein PorV domain-containing protein</fullName>
    </recommendedName>
</protein>
<evidence type="ECO:0000259" key="1">
    <source>
        <dbReference type="Pfam" id="PF19572"/>
    </source>
</evidence>
<comment type="caution">
    <text evidence="2">The sequence shown here is derived from an EMBL/GenBank/DDBJ whole genome shotgun (WGS) entry which is preliminary data.</text>
</comment>
<proteinExistence type="predicted"/>
<gene>
    <name evidence="2" type="ORF">BDD43_0963</name>
</gene>
<feature type="domain" description="Type IX secretion system protein PorV" evidence="1">
    <location>
        <begin position="40"/>
        <end position="278"/>
    </location>
</feature>